<dbReference type="PATRIC" id="fig|1423.173.peg.254"/>
<name>A0A0D1JKT7_BACIU</name>
<accession>A0A0D1JKT7</accession>
<dbReference type="NCBIfam" id="TIGR01558">
    <property type="entry name" value="sm_term_P27"/>
    <property type="match status" value="1"/>
</dbReference>
<protein>
    <submittedName>
        <fullName evidence="2">Phage terminase, small subunit</fullName>
    </submittedName>
</protein>
<dbReference type="InterPro" id="IPR006448">
    <property type="entry name" value="Phage_term_ssu_P27"/>
</dbReference>
<evidence type="ECO:0000256" key="1">
    <source>
        <dbReference type="SAM" id="MobiDB-lite"/>
    </source>
</evidence>
<sequence length="164" mass="18846">MARRKQMTETLKGQISKDELQKRQQQEEKLKGFTPLQEKPPYWLSTMAKNEWERIYPYLSELPISELDRTLFALFCNSYAQYRIALNDINQNGQTIEEINSKGFPVKKKNPSVDIMNSMSKEIRGIAGQLGLSLDSRLRLVGLGDDEGEEDPITKFMKSRGKNG</sequence>
<organism evidence="2 3">
    <name type="scientific">Bacillus subtilis</name>
    <dbReference type="NCBI Taxonomy" id="1423"/>
    <lineage>
        <taxon>Bacteria</taxon>
        <taxon>Bacillati</taxon>
        <taxon>Bacillota</taxon>
        <taxon>Bacilli</taxon>
        <taxon>Bacillales</taxon>
        <taxon>Bacillaceae</taxon>
        <taxon>Bacillus</taxon>
    </lineage>
</organism>
<feature type="region of interest" description="Disordered" evidence="1">
    <location>
        <begin position="1"/>
        <end position="29"/>
    </location>
</feature>
<dbReference type="Pfam" id="PF05119">
    <property type="entry name" value="Terminase_4"/>
    <property type="match status" value="1"/>
</dbReference>
<dbReference type="RefSeq" id="WP_043856938.1">
    <property type="nucleotide sequence ID" value="NZ_CAJNPU010000001.1"/>
</dbReference>
<evidence type="ECO:0000313" key="2">
    <source>
        <dbReference type="EMBL" id="KIU13134.1"/>
    </source>
</evidence>
<comment type="caution">
    <text evidence="2">The sequence shown here is derived from an EMBL/GenBank/DDBJ whole genome shotgun (WGS) entry which is preliminary data.</text>
</comment>
<dbReference type="EMBL" id="JXBC01000001">
    <property type="protein sequence ID" value="KIU13134.1"/>
    <property type="molecule type" value="Genomic_DNA"/>
</dbReference>
<dbReference type="AlphaFoldDB" id="A0A0D1JKT7"/>
<gene>
    <name evidence="2" type="ORF">SC09_Contig17orf00301</name>
</gene>
<reference evidence="2 3" key="1">
    <citation type="submission" date="2014-12" db="EMBL/GenBank/DDBJ databases">
        <title>Comparative genome analysis of Bacillus coagulans HM-08, Clostridium butyricum HM-68, Bacillus subtilis HM-66 and Bacillus licheniformis BL-09.</title>
        <authorList>
            <person name="Zhang H."/>
        </authorList>
    </citation>
    <scope>NUCLEOTIDE SEQUENCE [LARGE SCALE GENOMIC DNA]</scope>
    <source>
        <strain evidence="2 3">HM-66</strain>
    </source>
</reference>
<feature type="compositionally biased region" description="Basic and acidic residues" evidence="1">
    <location>
        <begin position="15"/>
        <end position="29"/>
    </location>
</feature>
<proteinExistence type="predicted"/>
<evidence type="ECO:0000313" key="3">
    <source>
        <dbReference type="Proteomes" id="UP000032247"/>
    </source>
</evidence>
<dbReference type="Proteomes" id="UP000032247">
    <property type="component" value="Unassembled WGS sequence"/>
</dbReference>